<dbReference type="InterPro" id="IPR036691">
    <property type="entry name" value="Endo/exonu/phosph_ase_sf"/>
</dbReference>
<sequence>MDSNLCIILKNKIKKYIESTDYPVKPKLPTTKPIPIGYHVEINEQLDVSSDASGSASEHEHSAAATSRPLEQVDNHLTKIKPKTHKPKNPKQLNQIQRVAHRHSPNTKISIQSITILLEKKERLRTLLILTNLAKKPSMLVCTETFVQFNYKIYKLDGYNSYYNDSRLNQNDGVMVFVDSSIEHDSWIIECGRIKSHEIPKSKFLLALNNFLDKKKKVKNHLLIGDFNINLLESNKVSQEFLCNFLDKGYLPGFNGITRPPVGNYRSNDQLKHEYLTYAKVLDKFIKEAKIKHDKNLIGNCANNPRKLWSFINNKIGKNKNAKDSISHIEIDKGKIYDKAEIANCMNNYFCEIGHNLSSKIDKSSNKFISMPDMNSNSIFLSPTNSIEIANIIYNMKLKNGGVDNINTKTLKCLCNFIAIPLSHIINLCIEKAIWPNALKNAEIIPVYKAGEKHNISNYRPISLPAHISNLAKIFEKIIHSRIIDFIDKHKLISNQQFGFRKNMGTKNALNYLTNILYNNLDESTPTIVTFLDLAKAFDTVDHDILIKKLFQVGIRGLATDLLCDYLNDRHQRVRVDGVKSISMRINIGVPQGTILGPLLFLIYINDMLKEVPSKAISSYADDTVIISTGSSWNEAQENMNNYLIKIDTWLACNRLSLNIGKTIYMTFGNYCDSVPLHTCIKIRDKPLARDYPCNVN</sequence>
<accession>A0A7M7T891</accession>
<dbReference type="GO" id="GO:0071897">
    <property type="term" value="P:DNA biosynthetic process"/>
    <property type="evidence" value="ECO:0007669"/>
    <property type="project" value="UniProtKB-ARBA"/>
</dbReference>
<dbReference type="AlphaFoldDB" id="A0A7M7T891"/>
<proteinExistence type="predicted"/>
<dbReference type="Proteomes" id="UP000002358">
    <property type="component" value="Unassembled WGS sequence"/>
</dbReference>
<dbReference type="KEGG" id="nvi:116416724"/>
<evidence type="ECO:0000259" key="2">
    <source>
        <dbReference type="PROSITE" id="PS50878"/>
    </source>
</evidence>
<dbReference type="PANTHER" id="PTHR33332">
    <property type="entry name" value="REVERSE TRANSCRIPTASE DOMAIN-CONTAINING PROTEIN"/>
    <property type="match status" value="1"/>
</dbReference>
<name>A0A7M7T891_NASVI</name>
<organism evidence="3 4">
    <name type="scientific">Nasonia vitripennis</name>
    <name type="common">Parasitic wasp</name>
    <dbReference type="NCBI Taxonomy" id="7425"/>
    <lineage>
        <taxon>Eukaryota</taxon>
        <taxon>Metazoa</taxon>
        <taxon>Ecdysozoa</taxon>
        <taxon>Arthropoda</taxon>
        <taxon>Hexapoda</taxon>
        <taxon>Insecta</taxon>
        <taxon>Pterygota</taxon>
        <taxon>Neoptera</taxon>
        <taxon>Endopterygota</taxon>
        <taxon>Hymenoptera</taxon>
        <taxon>Apocrita</taxon>
        <taxon>Proctotrupomorpha</taxon>
        <taxon>Chalcidoidea</taxon>
        <taxon>Pteromalidae</taxon>
        <taxon>Pteromalinae</taxon>
        <taxon>Nasonia</taxon>
    </lineage>
</organism>
<dbReference type="SUPFAM" id="SSF56672">
    <property type="entry name" value="DNA/RNA polymerases"/>
    <property type="match status" value="1"/>
</dbReference>
<evidence type="ECO:0000256" key="1">
    <source>
        <dbReference type="SAM" id="MobiDB-lite"/>
    </source>
</evidence>
<reference evidence="3" key="1">
    <citation type="submission" date="2021-01" db="UniProtKB">
        <authorList>
            <consortium name="EnsemblMetazoa"/>
        </authorList>
    </citation>
    <scope>IDENTIFICATION</scope>
</reference>
<dbReference type="OrthoDB" id="7698353at2759"/>
<dbReference type="EnsemblMetazoa" id="XM_031925974">
    <property type="protein sequence ID" value="XP_031781834"/>
    <property type="gene ID" value="LOC116416724"/>
</dbReference>
<dbReference type="SMR" id="A0A7M7T891"/>
<dbReference type="GeneID" id="116416724"/>
<dbReference type="InterPro" id="IPR043502">
    <property type="entry name" value="DNA/RNA_pol_sf"/>
</dbReference>
<evidence type="ECO:0000313" key="4">
    <source>
        <dbReference type="Proteomes" id="UP000002358"/>
    </source>
</evidence>
<feature type="domain" description="Reverse transcriptase" evidence="2">
    <location>
        <begin position="428"/>
        <end position="676"/>
    </location>
</feature>
<dbReference type="PROSITE" id="PS50878">
    <property type="entry name" value="RT_POL"/>
    <property type="match status" value="1"/>
</dbReference>
<dbReference type="RefSeq" id="XP_031781834.1">
    <property type="nucleotide sequence ID" value="XM_031925974.1"/>
</dbReference>
<evidence type="ECO:0000313" key="3">
    <source>
        <dbReference type="EnsemblMetazoa" id="XP_031781834"/>
    </source>
</evidence>
<dbReference type="InterPro" id="IPR000477">
    <property type="entry name" value="RT_dom"/>
</dbReference>
<dbReference type="Pfam" id="PF00078">
    <property type="entry name" value="RVT_1"/>
    <property type="match status" value="1"/>
</dbReference>
<dbReference type="InParanoid" id="A0A7M7T891"/>
<dbReference type="SUPFAM" id="SSF56219">
    <property type="entry name" value="DNase I-like"/>
    <property type="match status" value="1"/>
</dbReference>
<protein>
    <recommendedName>
        <fullName evidence="2">Reverse transcriptase domain-containing protein</fullName>
    </recommendedName>
</protein>
<dbReference type="CDD" id="cd01650">
    <property type="entry name" value="RT_nLTR_like"/>
    <property type="match status" value="1"/>
</dbReference>
<keyword evidence="4" id="KW-1185">Reference proteome</keyword>
<feature type="region of interest" description="Disordered" evidence="1">
    <location>
        <begin position="48"/>
        <end position="73"/>
    </location>
</feature>